<proteinExistence type="predicted"/>
<dbReference type="Proteomes" id="UP000438429">
    <property type="component" value="Unassembled WGS sequence"/>
</dbReference>
<protein>
    <submittedName>
        <fullName evidence="1">Uncharacterized protein</fullName>
    </submittedName>
</protein>
<evidence type="ECO:0000313" key="1">
    <source>
        <dbReference type="EMBL" id="KAF0033552.1"/>
    </source>
</evidence>
<dbReference type="PANTHER" id="PTHR47331">
    <property type="entry name" value="PHD-TYPE DOMAIN-CONTAINING PROTEIN"/>
    <property type="match status" value="1"/>
</dbReference>
<organism evidence="1 2">
    <name type="scientific">Scophthalmus maximus</name>
    <name type="common">Turbot</name>
    <name type="synonym">Psetta maxima</name>
    <dbReference type="NCBI Taxonomy" id="52904"/>
    <lineage>
        <taxon>Eukaryota</taxon>
        <taxon>Metazoa</taxon>
        <taxon>Chordata</taxon>
        <taxon>Craniata</taxon>
        <taxon>Vertebrata</taxon>
        <taxon>Euteleostomi</taxon>
        <taxon>Actinopterygii</taxon>
        <taxon>Neopterygii</taxon>
        <taxon>Teleostei</taxon>
        <taxon>Neoteleostei</taxon>
        <taxon>Acanthomorphata</taxon>
        <taxon>Carangaria</taxon>
        <taxon>Pleuronectiformes</taxon>
        <taxon>Pleuronectoidei</taxon>
        <taxon>Scophthalmidae</taxon>
        <taxon>Scophthalmus</taxon>
    </lineage>
</organism>
<accession>A0A6A4STW5</accession>
<dbReference type="Pfam" id="PF05380">
    <property type="entry name" value="Peptidase_A17"/>
    <property type="match status" value="1"/>
</dbReference>
<name>A0A6A4STW5_SCOMX</name>
<sequence length="371" mass="41502">MLATEPSLYSTLLLRLMWLDKETGFIKPKLRSLALRCDPTGSDDTDYGGVMGWDPTDKQNEAGLEIGDWEAHGDEQTVTSRGFAENCCGSSPPSSMQSRTCSLTFRASELSGLDFPDDTAYVHPRLSSNLCRSGNKQDLMKELNITGRKTPISPLTVKTKEEWRFRQEEVVVMADIEAMFHQVKVSIVSSVYDPLGIFAPVMLPAKRILQELCREKLDWDTLIPDKFADEWSTWKTSLHLLQGVSAPMCFKPTGFGKAVVNQLHHGGVWERISCESGIMLQIGTVMINVMVICPGTTRFESGLSTPTQTLHDSFETKCFLIQNCLPQSHPPPQDEHSPEACKVFSFLFPLVSVFLYNILYEIKVMSTFADA</sequence>
<dbReference type="AlphaFoldDB" id="A0A6A4STW5"/>
<dbReference type="PANTHER" id="PTHR47331:SF1">
    <property type="entry name" value="GAG-LIKE PROTEIN"/>
    <property type="match status" value="1"/>
</dbReference>
<reference evidence="1 2" key="1">
    <citation type="submission" date="2019-06" db="EMBL/GenBank/DDBJ databases">
        <title>Draft genomes of female and male turbot (Scophthalmus maximus).</title>
        <authorList>
            <person name="Xu H."/>
            <person name="Xu X.-W."/>
            <person name="Shao C."/>
            <person name="Chen S."/>
        </authorList>
    </citation>
    <scope>NUCLEOTIDE SEQUENCE [LARGE SCALE GENOMIC DNA]</scope>
    <source>
        <strain evidence="1">Ysfricsl-2016a</strain>
        <tissue evidence="1">Blood</tissue>
    </source>
</reference>
<dbReference type="EMBL" id="VEVO01000012">
    <property type="protein sequence ID" value="KAF0033552.1"/>
    <property type="molecule type" value="Genomic_DNA"/>
</dbReference>
<gene>
    <name evidence="1" type="ORF">F2P81_013618</name>
</gene>
<feature type="non-terminal residue" evidence="1">
    <location>
        <position position="371"/>
    </location>
</feature>
<evidence type="ECO:0000313" key="2">
    <source>
        <dbReference type="Proteomes" id="UP000438429"/>
    </source>
</evidence>
<dbReference type="InterPro" id="IPR008042">
    <property type="entry name" value="Retrotrans_Pao"/>
</dbReference>
<comment type="caution">
    <text evidence="1">The sequence shown here is derived from an EMBL/GenBank/DDBJ whole genome shotgun (WGS) entry which is preliminary data.</text>
</comment>